<dbReference type="EMBL" id="CAJVQC010102359">
    <property type="protein sequence ID" value="CAG8831843.1"/>
    <property type="molecule type" value="Genomic_DNA"/>
</dbReference>
<gene>
    <name evidence="1" type="ORF">RPERSI_LOCUS28279</name>
</gene>
<proteinExistence type="predicted"/>
<sequence length="143" mass="16261">ASDSLDSASESSDSASETSDLASEALDFLDSISEVNSLVKKCAIVEANESNIHEKNERKELSYINSLKKKRREKRMPETLVSQDPTKIFEMYSQPVNRYFNEASISSLEPELLPMLIEDVNSCAAYLRIWDSYYDYCIREIGN</sequence>
<feature type="non-terminal residue" evidence="1">
    <location>
        <position position="1"/>
    </location>
</feature>
<reference evidence="1" key="1">
    <citation type="submission" date="2021-06" db="EMBL/GenBank/DDBJ databases">
        <authorList>
            <person name="Kallberg Y."/>
            <person name="Tangrot J."/>
            <person name="Rosling A."/>
        </authorList>
    </citation>
    <scope>NUCLEOTIDE SEQUENCE</scope>
    <source>
        <strain evidence="1">MA461A</strain>
    </source>
</reference>
<name>A0ACA9S8P9_9GLOM</name>
<comment type="caution">
    <text evidence="1">The sequence shown here is derived from an EMBL/GenBank/DDBJ whole genome shotgun (WGS) entry which is preliminary data.</text>
</comment>
<dbReference type="Proteomes" id="UP000789920">
    <property type="component" value="Unassembled WGS sequence"/>
</dbReference>
<evidence type="ECO:0000313" key="1">
    <source>
        <dbReference type="EMBL" id="CAG8831843.1"/>
    </source>
</evidence>
<keyword evidence="2" id="KW-1185">Reference proteome</keyword>
<organism evidence="1 2">
    <name type="scientific">Racocetra persica</name>
    <dbReference type="NCBI Taxonomy" id="160502"/>
    <lineage>
        <taxon>Eukaryota</taxon>
        <taxon>Fungi</taxon>
        <taxon>Fungi incertae sedis</taxon>
        <taxon>Mucoromycota</taxon>
        <taxon>Glomeromycotina</taxon>
        <taxon>Glomeromycetes</taxon>
        <taxon>Diversisporales</taxon>
        <taxon>Gigasporaceae</taxon>
        <taxon>Racocetra</taxon>
    </lineage>
</organism>
<protein>
    <submittedName>
        <fullName evidence="1">11120_t:CDS:1</fullName>
    </submittedName>
</protein>
<accession>A0ACA9S8P9</accession>
<evidence type="ECO:0000313" key="2">
    <source>
        <dbReference type="Proteomes" id="UP000789920"/>
    </source>
</evidence>